<evidence type="ECO:0000313" key="1">
    <source>
        <dbReference type="EMBL" id="NIA72275.1"/>
    </source>
</evidence>
<dbReference type="AlphaFoldDB" id="A0A967F385"/>
<name>A0A967F385_9PROT</name>
<proteinExistence type="predicted"/>
<gene>
    <name evidence="1" type="ORF">HBA54_27150</name>
</gene>
<sequence length="153" mass="16590">MNRALPQNLETIAALQIFTVFGYQTNNPMDQVAEPSYFLPCAGRLLPNDIIVACAETDARPAWGFFTVDRIDAEGVHLRDMSQMEAVKAGALSFLRRPQEAGEAVGVGLKVEWGGPVHKWRILDGGGDVIAKEFESKEAAQEALDATAETEAA</sequence>
<dbReference type="RefSeq" id="WP_167231364.1">
    <property type="nucleotide sequence ID" value="NZ_JAAQPH010000038.1"/>
</dbReference>
<reference evidence="1" key="1">
    <citation type="submission" date="2020-03" db="EMBL/GenBank/DDBJ databases">
        <title>Genome of Pelagibius litoralis DSM 21314T.</title>
        <authorList>
            <person name="Wang G."/>
        </authorList>
    </citation>
    <scope>NUCLEOTIDE SEQUENCE</scope>
    <source>
        <strain evidence="1">DSM 21314</strain>
    </source>
</reference>
<keyword evidence="2" id="KW-1185">Reference proteome</keyword>
<evidence type="ECO:0000313" key="2">
    <source>
        <dbReference type="Proteomes" id="UP000761264"/>
    </source>
</evidence>
<accession>A0A967F385</accession>
<protein>
    <submittedName>
        <fullName evidence="1">Uncharacterized protein</fullName>
    </submittedName>
</protein>
<comment type="caution">
    <text evidence="1">The sequence shown here is derived from an EMBL/GenBank/DDBJ whole genome shotgun (WGS) entry which is preliminary data.</text>
</comment>
<organism evidence="1 2">
    <name type="scientific">Pelagibius litoralis</name>
    <dbReference type="NCBI Taxonomy" id="374515"/>
    <lineage>
        <taxon>Bacteria</taxon>
        <taxon>Pseudomonadati</taxon>
        <taxon>Pseudomonadota</taxon>
        <taxon>Alphaproteobacteria</taxon>
        <taxon>Rhodospirillales</taxon>
        <taxon>Rhodovibrionaceae</taxon>
        <taxon>Pelagibius</taxon>
    </lineage>
</organism>
<dbReference type="EMBL" id="JAAQPH010000038">
    <property type="protein sequence ID" value="NIA72275.1"/>
    <property type="molecule type" value="Genomic_DNA"/>
</dbReference>
<dbReference type="Proteomes" id="UP000761264">
    <property type="component" value="Unassembled WGS sequence"/>
</dbReference>